<proteinExistence type="predicted"/>
<reference evidence="3 4" key="1">
    <citation type="submission" date="2024-04" db="EMBL/GenBank/DDBJ databases">
        <title>Novel species of the genus Ideonella isolated from streams.</title>
        <authorList>
            <person name="Lu H."/>
        </authorList>
    </citation>
    <scope>NUCLEOTIDE SEQUENCE [LARGE SCALE GENOMIC DNA]</scope>
    <source>
        <strain evidence="3 4">LYT19W</strain>
    </source>
</reference>
<feature type="region of interest" description="Disordered" evidence="1">
    <location>
        <begin position="47"/>
        <end position="84"/>
    </location>
</feature>
<evidence type="ECO:0000256" key="2">
    <source>
        <dbReference type="SAM" id="SignalP"/>
    </source>
</evidence>
<feature type="signal peptide" evidence="2">
    <location>
        <begin position="1"/>
        <end position="31"/>
    </location>
</feature>
<name>A0ABU9C9A5_9BURK</name>
<dbReference type="Proteomes" id="UP001379945">
    <property type="component" value="Unassembled WGS sequence"/>
</dbReference>
<keyword evidence="4" id="KW-1185">Reference proteome</keyword>
<comment type="caution">
    <text evidence="3">The sequence shown here is derived from an EMBL/GenBank/DDBJ whole genome shotgun (WGS) entry which is preliminary data.</text>
</comment>
<keyword evidence="2" id="KW-0732">Signal</keyword>
<dbReference type="RefSeq" id="WP_341399500.1">
    <property type="nucleotide sequence ID" value="NZ_JBBUTI010000008.1"/>
</dbReference>
<organism evidence="3 4">
    <name type="scientific">Ideonella margarita</name>
    <dbReference type="NCBI Taxonomy" id="2984191"/>
    <lineage>
        <taxon>Bacteria</taxon>
        <taxon>Pseudomonadati</taxon>
        <taxon>Pseudomonadota</taxon>
        <taxon>Betaproteobacteria</taxon>
        <taxon>Burkholderiales</taxon>
        <taxon>Sphaerotilaceae</taxon>
        <taxon>Ideonella</taxon>
    </lineage>
</organism>
<sequence>MSNRPFSHTRRQLALPFGVGLVLGSRSSAWAASPRPPGINLTLEVRLSPAPPRSSGPPGSVTISTQHAPVGGGVWHGTHSNPDHGPKVQTLRTANGDTVRSQWQRVRVEQSNEVIWTPQGPGLAGGERRVVETTLIELQPTWPGLSQPALVRWRIEVPGAASGVLGGSLYVPPGEWMTLYSPASSEQPLIELRLVTP</sequence>
<gene>
    <name evidence="3" type="ORF">AACH00_12600</name>
</gene>
<accession>A0ABU9C9A5</accession>
<feature type="chain" id="PRO_5046317050" description="Secreted protein" evidence="2">
    <location>
        <begin position="32"/>
        <end position="197"/>
    </location>
</feature>
<dbReference type="EMBL" id="JBBUTI010000008">
    <property type="protein sequence ID" value="MEK8047192.1"/>
    <property type="molecule type" value="Genomic_DNA"/>
</dbReference>
<protein>
    <recommendedName>
        <fullName evidence="5">Secreted protein</fullName>
    </recommendedName>
</protein>
<evidence type="ECO:0000313" key="4">
    <source>
        <dbReference type="Proteomes" id="UP001379945"/>
    </source>
</evidence>
<evidence type="ECO:0008006" key="5">
    <source>
        <dbReference type="Google" id="ProtNLM"/>
    </source>
</evidence>
<evidence type="ECO:0000313" key="3">
    <source>
        <dbReference type="EMBL" id="MEK8047192.1"/>
    </source>
</evidence>
<evidence type="ECO:0000256" key="1">
    <source>
        <dbReference type="SAM" id="MobiDB-lite"/>
    </source>
</evidence>